<comment type="caution">
    <text evidence="1">The sequence shown here is derived from an EMBL/GenBank/DDBJ whole genome shotgun (WGS) entry which is preliminary data.</text>
</comment>
<proteinExistence type="predicted"/>
<gene>
    <name evidence="1" type="ORF">P5F74_04955</name>
</gene>
<evidence type="ECO:0000313" key="2">
    <source>
        <dbReference type="Proteomes" id="UP001341820"/>
    </source>
</evidence>
<accession>A0ABU6NH10</accession>
<dbReference type="EMBL" id="JAROAS010000006">
    <property type="protein sequence ID" value="MED4127484.1"/>
    <property type="molecule type" value="Genomic_DNA"/>
</dbReference>
<keyword evidence="2" id="KW-1185">Reference proteome</keyword>
<reference evidence="1 2" key="1">
    <citation type="submission" date="2023-03" db="EMBL/GenBank/DDBJ databases">
        <title>Bacillus Genome Sequencing.</title>
        <authorList>
            <person name="Dunlap C."/>
        </authorList>
    </citation>
    <scope>NUCLEOTIDE SEQUENCE [LARGE SCALE GENOMIC DNA]</scope>
    <source>
        <strain evidence="1 2">B-4107</strain>
    </source>
</reference>
<dbReference type="RefSeq" id="WP_328236688.1">
    <property type="nucleotide sequence ID" value="NZ_JAROAS010000006.1"/>
</dbReference>
<organism evidence="1 2">
    <name type="scientific">Shouchella miscanthi</name>
    <dbReference type="NCBI Taxonomy" id="2598861"/>
    <lineage>
        <taxon>Bacteria</taxon>
        <taxon>Bacillati</taxon>
        <taxon>Bacillota</taxon>
        <taxon>Bacilli</taxon>
        <taxon>Bacillales</taxon>
        <taxon>Bacillaceae</taxon>
        <taxon>Shouchella</taxon>
    </lineage>
</organism>
<name>A0ABU6NH10_9BACI</name>
<protein>
    <submittedName>
        <fullName evidence="1">Uncharacterized protein</fullName>
    </submittedName>
</protein>
<evidence type="ECO:0000313" key="1">
    <source>
        <dbReference type="EMBL" id="MED4127484.1"/>
    </source>
</evidence>
<sequence length="165" mass="19634">MTDLSKPKPNNKSELLNGFNYEMYNLDLMRKVFPRILSDLEAQFPRQQRKKQFRDLIPLYFYLLSYVDGKHTREDGTASRRFGAAFPSREKIHADLRIDHRRIKLLADILEKNGLLLETRDEWERMRRMKWYFVSFCPHISDDGYVIDANGERIIPDYSSLDLDG</sequence>
<dbReference type="Proteomes" id="UP001341820">
    <property type="component" value="Unassembled WGS sequence"/>
</dbReference>